<dbReference type="Proteomes" id="UP000499080">
    <property type="component" value="Unassembled WGS sequence"/>
</dbReference>
<name>A0A4Y2IU90_ARAVE</name>
<accession>A0A4Y2IU90</accession>
<keyword evidence="2" id="KW-1185">Reference proteome</keyword>
<reference evidence="1 2" key="1">
    <citation type="journal article" date="2019" name="Sci. Rep.">
        <title>Orb-weaving spider Araneus ventricosus genome elucidates the spidroin gene catalogue.</title>
        <authorList>
            <person name="Kono N."/>
            <person name="Nakamura H."/>
            <person name="Ohtoshi R."/>
            <person name="Moran D.A.P."/>
            <person name="Shinohara A."/>
            <person name="Yoshida Y."/>
            <person name="Fujiwara M."/>
            <person name="Mori M."/>
            <person name="Tomita M."/>
            <person name="Arakawa K."/>
        </authorList>
    </citation>
    <scope>NUCLEOTIDE SEQUENCE [LARGE SCALE GENOMIC DNA]</scope>
</reference>
<dbReference type="EMBL" id="BGPR01107897">
    <property type="protein sequence ID" value="GBM81154.1"/>
    <property type="molecule type" value="Genomic_DNA"/>
</dbReference>
<gene>
    <name evidence="1" type="ORF">AVEN_29376_1</name>
</gene>
<proteinExistence type="predicted"/>
<comment type="caution">
    <text evidence="1">The sequence shown here is derived from an EMBL/GenBank/DDBJ whole genome shotgun (WGS) entry which is preliminary data.</text>
</comment>
<organism evidence="1 2">
    <name type="scientific">Araneus ventricosus</name>
    <name type="common">Orbweaver spider</name>
    <name type="synonym">Epeira ventricosa</name>
    <dbReference type="NCBI Taxonomy" id="182803"/>
    <lineage>
        <taxon>Eukaryota</taxon>
        <taxon>Metazoa</taxon>
        <taxon>Ecdysozoa</taxon>
        <taxon>Arthropoda</taxon>
        <taxon>Chelicerata</taxon>
        <taxon>Arachnida</taxon>
        <taxon>Araneae</taxon>
        <taxon>Araneomorphae</taxon>
        <taxon>Entelegynae</taxon>
        <taxon>Araneoidea</taxon>
        <taxon>Araneidae</taxon>
        <taxon>Araneus</taxon>
    </lineage>
</organism>
<evidence type="ECO:0000313" key="2">
    <source>
        <dbReference type="Proteomes" id="UP000499080"/>
    </source>
</evidence>
<feature type="non-terminal residue" evidence="1">
    <location>
        <position position="14"/>
    </location>
</feature>
<evidence type="ECO:0000313" key="1">
    <source>
        <dbReference type="EMBL" id="GBM81154.1"/>
    </source>
</evidence>
<sequence>MRDWLQLLAEYKRA</sequence>
<protein>
    <submittedName>
        <fullName evidence="1">Uncharacterized protein</fullName>
    </submittedName>
</protein>